<dbReference type="PIRSF" id="PIRSF005461">
    <property type="entry name" value="23S_rRNA_mtase"/>
    <property type="match status" value="1"/>
</dbReference>
<dbReference type="InterPro" id="IPR029063">
    <property type="entry name" value="SAM-dependent_MTases_sf"/>
</dbReference>
<gene>
    <name evidence="9" type="ORF">KFE25_000439</name>
</gene>
<dbReference type="Pfam" id="PF01728">
    <property type="entry name" value="FtsJ"/>
    <property type="match status" value="1"/>
</dbReference>
<sequence>MAGGALGALRAVVRGGQRRQRSSASWLKRQAADPVVAEARRRGLRSRAALKLEEMDRALALFRPGQVVVDLGASPGSWAQVAAGRIGGAGRIIAADLLPIEPLDGVAVLQMDVAAPDAVGRIVRSLGGGGAHVVLNDMAPNTSGVAAVDHLRSVALCEVGLEIATAVLLPGGTLLSKVFMGGHEQALRASMLLRFDKVRMLKPASSRKESREVYVAALGFKPSELI</sequence>
<evidence type="ECO:0000256" key="1">
    <source>
        <dbReference type="ARBA" id="ARBA00009258"/>
    </source>
</evidence>
<dbReference type="PANTHER" id="PTHR10920">
    <property type="entry name" value="RIBOSOMAL RNA METHYLTRANSFERASE"/>
    <property type="match status" value="1"/>
</dbReference>
<dbReference type="EMBL" id="JAGTXO010000006">
    <property type="protein sequence ID" value="KAG8467123.1"/>
    <property type="molecule type" value="Genomic_DNA"/>
</dbReference>
<organism evidence="9 10">
    <name type="scientific">Diacronema lutheri</name>
    <name type="common">Unicellular marine alga</name>
    <name type="synonym">Monochrysis lutheri</name>
    <dbReference type="NCBI Taxonomy" id="2081491"/>
    <lineage>
        <taxon>Eukaryota</taxon>
        <taxon>Haptista</taxon>
        <taxon>Haptophyta</taxon>
        <taxon>Pavlovophyceae</taxon>
        <taxon>Pavlovales</taxon>
        <taxon>Pavlovaceae</taxon>
        <taxon>Diacronema</taxon>
    </lineage>
</organism>
<evidence type="ECO:0000313" key="9">
    <source>
        <dbReference type="EMBL" id="KAG8467123.1"/>
    </source>
</evidence>
<dbReference type="InterPro" id="IPR002877">
    <property type="entry name" value="RNA_MeTrfase_FtsJ_dom"/>
</dbReference>
<keyword evidence="3" id="KW-0489">Methyltransferase</keyword>
<keyword evidence="10" id="KW-1185">Reference proteome</keyword>
<evidence type="ECO:0000256" key="2">
    <source>
        <dbReference type="ARBA" id="ARBA00022552"/>
    </source>
</evidence>
<dbReference type="AlphaFoldDB" id="A0A8J6CGW8"/>
<comment type="caution">
    <text evidence="9">The sequence shown here is derived from an EMBL/GenBank/DDBJ whole genome shotgun (WGS) entry which is preliminary data.</text>
</comment>
<protein>
    <recommendedName>
        <fullName evidence="6">rRNA methyltransferase 2, mitochondrial</fullName>
    </recommendedName>
</protein>
<evidence type="ECO:0000256" key="3">
    <source>
        <dbReference type="ARBA" id="ARBA00022603"/>
    </source>
</evidence>
<keyword evidence="2" id="KW-0698">rRNA processing</keyword>
<dbReference type="OrthoDB" id="20105at2759"/>
<dbReference type="Proteomes" id="UP000751190">
    <property type="component" value="Unassembled WGS sequence"/>
</dbReference>
<dbReference type="PANTHER" id="PTHR10920:SF18">
    <property type="entry name" value="RRNA METHYLTRANSFERASE 2, MITOCHONDRIAL"/>
    <property type="match status" value="1"/>
</dbReference>
<dbReference type="Gene3D" id="3.40.50.150">
    <property type="entry name" value="Vaccinia Virus protein VP39"/>
    <property type="match status" value="1"/>
</dbReference>
<dbReference type="SUPFAM" id="SSF53335">
    <property type="entry name" value="S-adenosyl-L-methionine-dependent methyltransferases"/>
    <property type="match status" value="1"/>
</dbReference>
<evidence type="ECO:0000256" key="5">
    <source>
        <dbReference type="ARBA" id="ARBA00022691"/>
    </source>
</evidence>
<accession>A0A8J6CGW8</accession>
<reference evidence="9" key="1">
    <citation type="submission" date="2021-05" db="EMBL/GenBank/DDBJ databases">
        <title>The genome of the haptophyte Pavlova lutheri (Diacronema luteri, Pavlovales) - a model for lipid biosynthesis in eukaryotic algae.</title>
        <authorList>
            <person name="Hulatt C.J."/>
            <person name="Posewitz M.C."/>
        </authorList>
    </citation>
    <scope>NUCLEOTIDE SEQUENCE</scope>
    <source>
        <strain evidence="9">NIVA-4/92</strain>
    </source>
</reference>
<keyword evidence="5 7" id="KW-0949">S-adenosyl-L-methionine</keyword>
<name>A0A8J6CGW8_DIALT</name>
<evidence type="ECO:0000256" key="7">
    <source>
        <dbReference type="PIRSR" id="PIRSR005461-1"/>
    </source>
</evidence>
<dbReference type="InterPro" id="IPR050082">
    <property type="entry name" value="RNA_methyltr_RlmE"/>
</dbReference>
<evidence type="ECO:0000313" key="10">
    <source>
        <dbReference type="Proteomes" id="UP000751190"/>
    </source>
</evidence>
<feature type="domain" description="Ribosomal RNA methyltransferase FtsJ" evidence="8">
    <location>
        <begin position="45"/>
        <end position="220"/>
    </location>
</feature>
<evidence type="ECO:0000256" key="6">
    <source>
        <dbReference type="ARBA" id="ARBA00041184"/>
    </source>
</evidence>
<comment type="similarity">
    <text evidence="1">Belongs to the class I-like SAM-binding methyltransferase superfamily. RNA methyltransferase RlmE family.</text>
</comment>
<dbReference type="OMA" id="HRQTDHL"/>
<evidence type="ECO:0000259" key="8">
    <source>
        <dbReference type="Pfam" id="PF01728"/>
    </source>
</evidence>
<evidence type="ECO:0000256" key="4">
    <source>
        <dbReference type="ARBA" id="ARBA00022679"/>
    </source>
</evidence>
<dbReference type="InterPro" id="IPR015507">
    <property type="entry name" value="rRNA-MeTfrase_E"/>
</dbReference>
<dbReference type="GO" id="GO:0008650">
    <property type="term" value="F:rRNA (uridine-2'-O-)-methyltransferase activity"/>
    <property type="evidence" value="ECO:0007669"/>
    <property type="project" value="TreeGrafter"/>
</dbReference>
<dbReference type="HAMAP" id="MF_01547">
    <property type="entry name" value="RNA_methyltr_E"/>
    <property type="match status" value="1"/>
</dbReference>
<feature type="active site" description="Proton acceptor" evidence="7">
    <location>
        <position position="177"/>
    </location>
</feature>
<proteinExistence type="inferred from homology"/>
<keyword evidence="4" id="KW-0808">Transferase</keyword>